<proteinExistence type="predicted"/>
<dbReference type="InterPro" id="IPR021104">
    <property type="entry name" value="KfrA_DNA-bd_N"/>
</dbReference>
<sequence>MRPPETSNEAIIEAGKKLQEAGRRITGFGLRKMTGSGSPDRLLRVWEEYCEAEPNQGRPSSRVQALPKDIEQSLKDLSSPLMDYVRQLALDLYDKTERHVQQQTASDMEASQKAQEKARAELLDAQSMLQELEEDLGYVRAERIKLSSELKTTRKDMDILRRQVSELERSLAVAQEKCHHEQALKDAALQALKEEKNENEALTKELGVLRTQLDGLAGQHAKQIDQLIERINGGATKR</sequence>
<dbReference type="Proteomes" id="UP001596506">
    <property type="component" value="Unassembled WGS sequence"/>
</dbReference>
<gene>
    <name evidence="3" type="ORF">ACFQQA_18240</name>
</gene>
<evidence type="ECO:0000313" key="4">
    <source>
        <dbReference type="Proteomes" id="UP001596506"/>
    </source>
</evidence>
<keyword evidence="3" id="KW-0238">DNA-binding</keyword>
<feature type="domain" description="KfrA N-terminal DNA-binding" evidence="2">
    <location>
        <begin position="8"/>
        <end position="133"/>
    </location>
</feature>
<dbReference type="GO" id="GO:0003677">
    <property type="term" value="F:DNA binding"/>
    <property type="evidence" value="ECO:0007669"/>
    <property type="project" value="UniProtKB-KW"/>
</dbReference>
<protein>
    <submittedName>
        <fullName evidence="3">DNA-binding protein</fullName>
    </submittedName>
</protein>
<name>A0ABW2J0L4_9GAMM</name>
<accession>A0ABW2J0L4</accession>
<reference evidence="4" key="1">
    <citation type="journal article" date="2019" name="Int. J. Syst. Evol. Microbiol.">
        <title>The Global Catalogue of Microorganisms (GCM) 10K type strain sequencing project: providing services to taxonomists for standard genome sequencing and annotation.</title>
        <authorList>
            <consortium name="The Broad Institute Genomics Platform"/>
            <consortium name="The Broad Institute Genome Sequencing Center for Infectious Disease"/>
            <person name="Wu L."/>
            <person name="Ma J."/>
        </authorList>
    </citation>
    <scope>NUCLEOTIDE SEQUENCE [LARGE SCALE GENOMIC DNA]</scope>
    <source>
        <strain evidence="4">CCUG 60559</strain>
    </source>
</reference>
<feature type="region of interest" description="Disordered" evidence="1">
    <location>
        <begin position="100"/>
        <end position="119"/>
    </location>
</feature>
<evidence type="ECO:0000313" key="3">
    <source>
        <dbReference type="EMBL" id="MFC7296656.1"/>
    </source>
</evidence>
<keyword evidence="4" id="KW-1185">Reference proteome</keyword>
<dbReference type="RefSeq" id="WP_100690101.1">
    <property type="nucleotide sequence ID" value="NZ_JBHTBD010000016.1"/>
</dbReference>
<comment type="caution">
    <text evidence="3">The sequence shown here is derived from an EMBL/GenBank/DDBJ whole genome shotgun (WGS) entry which is preliminary data.</text>
</comment>
<organism evidence="3 4">
    <name type="scientific">Marinobacter aromaticivorans</name>
    <dbReference type="NCBI Taxonomy" id="1494078"/>
    <lineage>
        <taxon>Bacteria</taxon>
        <taxon>Pseudomonadati</taxon>
        <taxon>Pseudomonadota</taxon>
        <taxon>Gammaproteobacteria</taxon>
        <taxon>Pseudomonadales</taxon>
        <taxon>Marinobacteraceae</taxon>
        <taxon>Marinobacter</taxon>
    </lineage>
</organism>
<dbReference type="Pfam" id="PF11740">
    <property type="entry name" value="KfrA_N"/>
    <property type="match status" value="1"/>
</dbReference>
<dbReference type="EMBL" id="JBHTBD010000016">
    <property type="protein sequence ID" value="MFC7296656.1"/>
    <property type="molecule type" value="Genomic_DNA"/>
</dbReference>
<evidence type="ECO:0000259" key="2">
    <source>
        <dbReference type="Pfam" id="PF11740"/>
    </source>
</evidence>
<evidence type="ECO:0000256" key="1">
    <source>
        <dbReference type="SAM" id="MobiDB-lite"/>
    </source>
</evidence>